<feature type="domain" description="HAMP" evidence="10">
    <location>
        <begin position="229"/>
        <end position="270"/>
    </location>
</feature>
<dbReference type="PROSITE" id="PS50111">
    <property type="entry name" value="CHEMOTAXIS_TRANSDUC_2"/>
    <property type="match status" value="1"/>
</dbReference>
<dbReference type="GO" id="GO:0005886">
    <property type="term" value="C:plasma membrane"/>
    <property type="evidence" value="ECO:0007669"/>
    <property type="project" value="UniProtKB-SubCell"/>
</dbReference>
<organism evidence="11 12">
    <name type="scientific">Noviherbaspirillum pedocola</name>
    <dbReference type="NCBI Taxonomy" id="2801341"/>
    <lineage>
        <taxon>Bacteria</taxon>
        <taxon>Pseudomonadati</taxon>
        <taxon>Pseudomonadota</taxon>
        <taxon>Betaproteobacteria</taxon>
        <taxon>Burkholderiales</taxon>
        <taxon>Oxalobacteraceae</taxon>
        <taxon>Noviherbaspirillum</taxon>
    </lineage>
</organism>
<evidence type="ECO:0000256" key="4">
    <source>
        <dbReference type="ARBA" id="ARBA00022692"/>
    </source>
</evidence>
<dbReference type="GO" id="GO:0007165">
    <property type="term" value="P:signal transduction"/>
    <property type="evidence" value="ECO:0007669"/>
    <property type="project" value="UniProtKB-KW"/>
</dbReference>
<dbReference type="InterPro" id="IPR004090">
    <property type="entry name" value="Chemotax_Me-accpt_rcpt"/>
</dbReference>
<reference evidence="11" key="1">
    <citation type="submission" date="2021-01" db="EMBL/GenBank/DDBJ databases">
        <title>Genome sequence of strain Noviherbaspirillum sp. DKR-6.</title>
        <authorList>
            <person name="Chaudhary D.K."/>
        </authorList>
    </citation>
    <scope>NUCLEOTIDE SEQUENCE</scope>
    <source>
        <strain evidence="11">DKR-6</strain>
    </source>
</reference>
<dbReference type="PANTHER" id="PTHR43531:SF14">
    <property type="entry name" value="METHYL-ACCEPTING CHEMOTAXIS PROTEIN I-RELATED"/>
    <property type="match status" value="1"/>
</dbReference>
<dbReference type="CDD" id="cd11386">
    <property type="entry name" value="MCP_signal"/>
    <property type="match status" value="1"/>
</dbReference>
<dbReference type="InterPro" id="IPR003660">
    <property type="entry name" value="HAMP_dom"/>
</dbReference>
<keyword evidence="12" id="KW-1185">Reference proteome</keyword>
<dbReference type="PRINTS" id="PR00260">
    <property type="entry name" value="CHEMTRNSDUCR"/>
</dbReference>
<protein>
    <submittedName>
        <fullName evidence="11">Cache domain-containing protein</fullName>
    </submittedName>
</protein>
<evidence type="ECO:0000259" key="10">
    <source>
        <dbReference type="PROSITE" id="PS50885"/>
    </source>
</evidence>
<dbReference type="GO" id="GO:0006935">
    <property type="term" value="P:chemotaxis"/>
    <property type="evidence" value="ECO:0007669"/>
    <property type="project" value="InterPro"/>
</dbReference>
<evidence type="ECO:0000256" key="6">
    <source>
        <dbReference type="ARBA" id="ARBA00023136"/>
    </source>
</evidence>
<dbReference type="PANTHER" id="PTHR43531">
    <property type="entry name" value="PROTEIN ICFG"/>
    <property type="match status" value="1"/>
</dbReference>
<name>A0A934SPV8_9BURK</name>
<dbReference type="Gene3D" id="1.10.287.950">
    <property type="entry name" value="Methyl-accepting chemotaxis protein"/>
    <property type="match status" value="1"/>
</dbReference>
<keyword evidence="3" id="KW-0488">Methylation</keyword>
<dbReference type="FunFam" id="1.10.287.950:FF:000001">
    <property type="entry name" value="Methyl-accepting chemotaxis sensory transducer"/>
    <property type="match status" value="1"/>
</dbReference>
<sequence>MFKRFSVRASVGRRLLLLTMLVLIGFAAVTTMSLIKLRTEMMAERRAKVQSLVDGASSILAAAHKQQLDGKLTEAQAKKLAVDSLRQLRYEGSNYIFIYDTDYVRVMLPPAPETEGKPYKDLSDASGKLMLQEMIHLAVSQGSGFIDYTFPRPGQTAFAPKIAFIRYFPAWKWMLGTGVYVDDVDAAFWSAARIDILIAVAVLCAIGTAATLIARSIVAQLGGEPAYAAAVMRQVASGDLTARIALKRGDRGSLLSQLQAMIGELRQLLGEVRDSASSIDAASREIAQGNSDLSVRTEKQSSSLEATASTMEELTAAVNRNSGNSGNARELAQQAHMVASDGGAVVRDVIATMEAIRSSSDRIADIIGVINGIAFQTNILALNAAVEAARAGEQGRGFAVVAAEVRQLAQRSSAAATEIRELIGSSVAQVRAGSRLVGDAGRTMEEILASVTRVSELVSDIAGASGEQAQGIADVNEAISAMEQSTQQNAALVEQAAAASLSMQEQSRSLLHKVEAFTLD</sequence>
<evidence type="ECO:0000256" key="3">
    <source>
        <dbReference type="ARBA" id="ARBA00022481"/>
    </source>
</evidence>
<evidence type="ECO:0000313" key="12">
    <source>
        <dbReference type="Proteomes" id="UP000622890"/>
    </source>
</evidence>
<comment type="similarity">
    <text evidence="7">Belongs to the methyl-accepting chemotaxis (MCP) protein family.</text>
</comment>
<evidence type="ECO:0000256" key="5">
    <source>
        <dbReference type="ARBA" id="ARBA00022989"/>
    </source>
</evidence>
<dbReference type="Gene3D" id="3.30.450.20">
    <property type="entry name" value="PAS domain"/>
    <property type="match status" value="1"/>
</dbReference>
<dbReference type="SUPFAM" id="SSF58104">
    <property type="entry name" value="Methyl-accepting chemotaxis protein (MCP) signaling domain"/>
    <property type="match status" value="1"/>
</dbReference>
<dbReference type="EMBL" id="JAEPBG010000002">
    <property type="protein sequence ID" value="MBK4734415.1"/>
    <property type="molecule type" value="Genomic_DNA"/>
</dbReference>
<proteinExistence type="inferred from homology"/>
<comment type="subcellular location">
    <subcellularLocation>
        <location evidence="1">Cell membrane</location>
        <topology evidence="1">Multi-pass membrane protein</topology>
    </subcellularLocation>
</comment>
<dbReference type="AlphaFoldDB" id="A0A934SPV8"/>
<dbReference type="InterPro" id="IPR004089">
    <property type="entry name" value="MCPsignal_dom"/>
</dbReference>
<gene>
    <name evidence="11" type="ORF">JJB74_07350</name>
</gene>
<feature type="domain" description="Methyl-accepting transducer" evidence="9">
    <location>
        <begin position="275"/>
        <end position="504"/>
    </location>
</feature>
<accession>A0A934SPV8</accession>
<evidence type="ECO:0000256" key="1">
    <source>
        <dbReference type="ARBA" id="ARBA00004651"/>
    </source>
</evidence>
<dbReference type="SMART" id="SM00283">
    <property type="entry name" value="MA"/>
    <property type="match status" value="1"/>
</dbReference>
<dbReference type="Pfam" id="PF00015">
    <property type="entry name" value="MCPsignal"/>
    <property type="match status" value="1"/>
</dbReference>
<keyword evidence="6" id="KW-0472">Membrane</keyword>
<dbReference type="Proteomes" id="UP000622890">
    <property type="component" value="Unassembled WGS sequence"/>
</dbReference>
<evidence type="ECO:0000256" key="8">
    <source>
        <dbReference type="PROSITE-ProRule" id="PRU00284"/>
    </source>
</evidence>
<evidence type="ECO:0000256" key="2">
    <source>
        <dbReference type="ARBA" id="ARBA00022475"/>
    </source>
</evidence>
<dbReference type="Pfam" id="PF17200">
    <property type="entry name" value="sCache_2"/>
    <property type="match status" value="1"/>
</dbReference>
<dbReference type="PROSITE" id="PS50885">
    <property type="entry name" value="HAMP"/>
    <property type="match status" value="1"/>
</dbReference>
<dbReference type="InterPro" id="IPR051310">
    <property type="entry name" value="MCP_chemotaxis"/>
</dbReference>
<keyword evidence="5" id="KW-1133">Transmembrane helix</keyword>
<keyword evidence="2" id="KW-1003">Cell membrane</keyword>
<keyword evidence="8" id="KW-0807">Transducer</keyword>
<dbReference type="GO" id="GO:0004888">
    <property type="term" value="F:transmembrane signaling receptor activity"/>
    <property type="evidence" value="ECO:0007669"/>
    <property type="project" value="InterPro"/>
</dbReference>
<comment type="caution">
    <text evidence="11">The sequence shown here is derived from an EMBL/GenBank/DDBJ whole genome shotgun (WGS) entry which is preliminary data.</text>
</comment>
<dbReference type="SMART" id="SM01049">
    <property type="entry name" value="Cache_2"/>
    <property type="match status" value="1"/>
</dbReference>
<evidence type="ECO:0000259" key="9">
    <source>
        <dbReference type="PROSITE" id="PS50111"/>
    </source>
</evidence>
<evidence type="ECO:0000313" key="11">
    <source>
        <dbReference type="EMBL" id="MBK4734415.1"/>
    </source>
</evidence>
<keyword evidence="4" id="KW-0812">Transmembrane</keyword>
<dbReference type="InterPro" id="IPR033480">
    <property type="entry name" value="sCache_2"/>
</dbReference>
<evidence type="ECO:0000256" key="7">
    <source>
        <dbReference type="ARBA" id="ARBA00029447"/>
    </source>
</evidence>
<dbReference type="RefSeq" id="WP_200591164.1">
    <property type="nucleotide sequence ID" value="NZ_JAEPBG010000002.1"/>
</dbReference>